<accession>A0A6A6R9A2</accession>
<dbReference type="AlphaFoldDB" id="A0A6A6R9A2"/>
<feature type="region of interest" description="Disordered" evidence="2">
    <location>
        <begin position="1"/>
        <end position="45"/>
    </location>
</feature>
<organism evidence="4 5">
    <name type="scientific">Lophium mytilinum</name>
    <dbReference type="NCBI Taxonomy" id="390894"/>
    <lineage>
        <taxon>Eukaryota</taxon>
        <taxon>Fungi</taxon>
        <taxon>Dikarya</taxon>
        <taxon>Ascomycota</taxon>
        <taxon>Pezizomycotina</taxon>
        <taxon>Dothideomycetes</taxon>
        <taxon>Pleosporomycetidae</taxon>
        <taxon>Mytilinidiales</taxon>
        <taxon>Mytilinidiaceae</taxon>
        <taxon>Lophium</taxon>
    </lineage>
</organism>
<keyword evidence="1" id="KW-0863">Zinc-finger</keyword>
<dbReference type="OrthoDB" id="2849579at2759"/>
<proteinExistence type="predicted"/>
<dbReference type="PROSITE" id="PS50089">
    <property type="entry name" value="ZF_RING_2"/>
    <property type="match status" value="1"/>
</dbReference>
<evidence type="ECO:0000259" key="3">
    <source>
        <dbReference type="PROSITE" id="PS50089"/>
    </source>
</evidence>
<gene>
    <name evidence="4" type="ORF">BU16DRAFT_196115</name>
</gene>
<dbReference type="SUPFAM" id="SSF57850">
    <property type="entry name" value="RING/U-box"/>
    <property type="match status" value="1"/>
</dbReference>
<dbReference type="InterPro" id="IPR013083">
    <property type="entry name" value="Znf_RING/FYVE/PHD"/>
</dbReference>
<feature type="compositionally biased region" description="Polar residues" evidence="2">
    <location>
        <begin position="1"/>
        <end position="13"/>
    </location>
</feature>
<sequence>MPHSDQNTESLAQNALPPLQDFSTNSAGESNRRPVLTRRHSMPAHTGSREERYEWSYCALRDESPLLNEFLSLAWNLRGKGRSYHSLLMAAENTLPQLRTHEHLRILRVQEEAEQHIETLLGILIASKINPRNPLGLNRLLTLHSKFGLLATFAEVYSNIGEDKDALAHIFDKLDIRALIELMLEEISHQMADIADENQELISIVHDLTGSGELQDVELENVGPDPDVNELGTLWIRPQGEDTGLVRDEKSDDRAPEMRCCVCLEVYHEGDPSFQLSRCKHIVGRNCAQDWISSTSKMSHTCMQCRKPLLPPREHRPKPETREMVQVRERHRTLEFRFGEFQNLINQLNATIHNMWPYTDLISKMEDIRDAWIWD</sequence>
<dbReference type="InterPro" id="IPR001841">
    <property type="entry name" value="Znf_RING"/>
</dbReference>
<reference evidence="4" key="1">
    <citation type="journal article" date="2020" name="Stud. Mycol.">
        <title>101 Dothideomycetes genomes: a test case for predicting lifestyles and emergence of pathogens.</title>
        <authorList>
            <person name="Haridas S."/>
            <person name="Albert R."/>
            <person name="Binder M."/>
            <person name="Bloem J."/>
            <person name="Labutti K."/>
            <person name="Salamov A."/>
            <person name="Andreopoulos B."/>
            <person name="Baker S."/>
            <person name="Barry K."/>
            <person name="Bills G."/>
            <person name="Bluhm B."/>
            <person name="Cannon C."/>
            <person name="Castanera R."/>
            <person name="Culley D."/>
            <person name="Daum C."/>
            <person name="Ezra D."/>
            <person name="Gonzalez J."/>
            <person name="Henrissat B."/>
            <person name="Kuo A."/>
            <person name="Liang C."/>
            <person name="Lipzen A."/>
            <person name="Lutzoni F."/>
            <person name="Magnuson J."/>
            <person name="Mondo S."/>
            <person name="Nolan M."/>
            <person name="Ohm R."/>
            <person name="Pangilinan J."/>
            <person name="Park H.-J."/>
            <person name="Ramirez L."/>
            <person name="Alfaro M."/>
            <person name="Sun H."/>
            <person name="Tritt A."/>
            <person name="Yoshinaga Y."/>
            <person name="Zwiers L.-H."/>
            <person name="Turgeon B."/>
            <person name="Goodwin S."/>
            <person name="Spatafora J."/>
            <person name="Crous P."/>
            <person name="Grigoriev I."/>
        </authorList>
    </citation>
    <scope>NUCLEOTIDE SEQUENCE</scope>
    <source>
        <strain evidence="4">CBS 269.34</strain>
    </source>
</reference>
<evidence type="ECO:0000256" key="2">
    <source>
        <dbReference type="SAM" id="MobiDB-lite"/>
    </source>
</evidence>
<dbReference type="GO" id="GO:0008270">
    <property type="term" value="F:zinc ion binding"/>
    <property type="evidence" value="ECO:0007669"/>
    <property type="project" value="UniProtKB-KW"/>
</dbReference>
<feature type="domain" description="RING-type" evidence="3">
    <location>
        <begin position="260"/>
        <end position="306"/>
    </location>
</feature>
<keyword evidence="1" id="KW-0479">Metal-binding</keyword>
<evidence type="ECO:0000313" key="5">
    <source>
        <dbReference type="Proteomes" id="UP000799750"/>
    </source>
</evidence>
<keyword evidence="5" id="KW-1185">Reference proteome</keyword>
<evidence type="ECO:0000256" key="1">
    <source>
        <dbReference type="PROSITE-ProRule" id="PRU00175"/>
    </source>
</evidence>
<name>A0A6A6R9A2_9PEZI</name>
<evidence type="ECO:0000313" key="4">
    <source>
        <dbReference type="EMBL" id="KAF2501328.1"/>
    </source>
</evidence>
<dbReference type="Gene3D" id="3.30.40.10">
    <property type="entry name" value="Zinc/RING finger domain, C3HC4 (zinc finger)"/>
    <property type="match status" value="1"/>
</dbReference>
<dbReference type="Proteomes" id="UP000799750">
    <property type="component" value="Unassembled WGS sequence"/>
</dbReference>
<protein>
    <recommendedName>
        <fullName evidence="3">RING-type domain-containing protein</fullName>
    </recommendedName>
</protein>
<keyword evidence="1" id="KW-0862">Zinc</keyword>
<dbReference type="EMBL" id="MU004182">
    <property type="protein sequence ID" value="KAF2501328.1"/>
    <property type="molecule type" value="Genomic_DNA"/>
</dbReference>